<organism evidence="1 2">
    <name type="scientific">Ancylostoma ceylanicum</name>
    <dbReference type="NCBI Taxonomy" id="53326"/>
    <lineage>
        <taxon>Eukaryota</taxon>
        <taxon>Metazoa</taxon>
        <taxon>Ecdysozoa</taxon>
        <taxon>Nematoda</taxon>
        <taxon>Chromadorea</taxon>
        <taxon>Rhabditida</taxon>
        <taxon>Rhabditina</taxon>
        <taxon>Rhabditomorpha</taxon>
        <taxon>Strongyloidea</taxon>
        <taxon>Ancylostomatidae</taxon>
        <taxon>Ancylostomatinae</taxon>
        <taxon>Ancylostoma</taxon>
    </lineage>
</organism>
<dbReference type="Proteomes" id="UP000024635">
    <property type="component" value="Unassembled WGS sequence"/>
</dbReference>
<keyword evidence="2" id="KW-1185">Reference proteome</keyword>
<protein>
    <submittedName>
        <fullName evidence="1">Uncharacterized protein</fullName>
    </submittedName>
</protein>
<evidence type="ECO:0000313" key="1">
    <source>
        <dbReference type="EMBL" id="EYC17585.1"/>
    </source>
</evidence>
<accession>A0A016UQZ5</accession>
<proteinExistence type="predicted"/>
<dbReference type="AlphaFoldDB" id="A0A016UQZ5"/>
<gene>
    <name evidence="1" type="primary">Acey_s0030.g2153</name>
    <name evidence="1" type="ORF">Y032_0030g2153</name>
</gene>
<name>A0A016UQZ5_9BILA</name>
<comment type="caution">
    <text evidence="1">The sequence shown here is derived from an EMBL/GenBank/DDBJ whole genome shotgun (WGS) entry which is preliminary data.</text>
</comment>
<evidence type="ECO:0000313" key="2">
    <source>
        <dbReference type="Proteomes" id="UP000024635"/>
    </source>
</evidence>
<dbReference type="EMBL" id="JARK01001366">
    <property type="protein sequence ID" value="EYC17585.1"/>
    <property type="molecule type" value="Genomic_DNA"/>
</dbReference>
<sequence>MLALSPAFCCGQSGFLLRSFRTVTHTNLSAAILPNLYVSCFLTTWSRSLSAAVLPTFCLSIYIGSFCCKYV</sequence>
<reference evidence="2" key="1">
    <citation type="journal article" date="2015" name="Nat. Genet.">
        <title>The genome and transcriptome of the zoonotic hookworm Ancylostoma ceylanicum identify infection-specific gene families.</title>
        <authorList>
            <person name="Schwarz E.M."/>
            <person name="Hu Y."/>
            <person name="Antoshechkin I."/>
            <person name="Miller M.M."/>
            <person name="Sternberg P.W."/>
            <person name="Aroian R.V."/>
        </authorList>
    </citation>
    <scope>NUCLEOTIDE SEQUENCE</scope>
    <source>
        <strain evidence="2">HY135</strain>
    </source>
</reference>